<dbReference type="PROSITE" id="PS51257">
    <property type="entry name" value="PROKAR_LIPOPROTEIN"/>
    <property type="match status" value="1"/>
</dbReference>
<evidence type="ECO:0008006" key="5">
    <source>
        <dbReference type="Google" id="ProtNLM"/>
    </source>
</evidence>
<name>A0ABT0WCI6_9BACI</name>
<dbReference type="EMBL" id="JAMQCR010000001">
    <property type="protein sequence ID" value="MCM2534031.1"/>
    <property type="molecule type" value="Genomic_DNA"/>
</dbReference>
<sequence>MKSLKVVGMMMALVGLLLLAACGNGIMDGSKSSSSMKQSEMQKNKDSMGKDDKMKNQDMKGKNDMSNKDNMNNSK</sequence>
<evidence type="ECO:0000313" key="3">
    <source>
        <dbReference type="EMBL" id="MCM2534031.1"/>
    </source>
</evidence>
<feature type="compositionally biased region" description="Basic and acidic residues" evidence="1">
    <location>
        <begin position="40"/>
        <end position="67"/>
    </location>
</feature>
<feature type="compositionally biased region" description="Low complexity" evidence="1">
    <location>
        <begin position="30"/>
        <end position="39"/>
    </location>
</feature>
<gene>
    <name evidence="3" type="ORF">NDK43_18780</name>
</gene>
<keyword evidence="4" id="KW-1185">Reference proteome</keyword>
<evidence type="ECO:0000256" key="1">
    <source>
        <dbReference type="SAM" id="MobiDB-lite"/>
    </source>
</evidence>
<proteinExistence type="predicted"/>
<evidence type="ECO:0000313" key="4">
    <source>
        <dbReference type="Proteomes" id="UP001523262"/>
    </source>
</evidence>
<keyword evidence="2" id="KW-0732">Signal</keyword>
<accession>A0ABT0WCI6</accession>
<feature type="chain" id="PRO_5046388250" description="Lipoprotein" evidence="2">
    <location>
        <begin position="21"/>
        <end position="75"/>
    </location>
</feature>
<dbReference type="Proteomes" id="UP001523262">
    <property type="component" value="Unassembled WGS sequence"/>
</dbReference>
<comment type="caution">
    <text evidence="3">The sequence shown here is derived from an EMBL/GenBank/DDBJ whole genome shotgun (WGS) entry which is preliminary data.</text>
</comment>
<feature type="signal peptide" evidence="2">
    <location>
        <begin position="1"/>
        <end position="20"/>
    </location>
</feature>
<evidence type="ECO:0000256" key="2">
    <source>
        <dbReference type="SAM" id="SignalP"/>
    </source>
</evidence>
<organism evidence="3 4">
    <name type="scientific">Neobacillus pocheonensis</name>
    <dbReference type="NCBI Taxonomy" id="363869"/>
    <lineage>
        <taxon>Bacteria</taxon>
        <taxon>Bacillati</taxon>
        <taxon>Bacillota</taxon>
        <taxon>Bacilli</taxon>
        <taxon>Bacillales</taxon>
        <taxon>Bacillaceae</taxon>
        <taxon>Neobacillus</taxon>
    </lineage>
</organism>
<protein>
    <recommendedName>
        <fullName evidence="5">Lipoprotein</fullName>
    </recommendedName>
</protein>
<reference evidence="3 4" key="1">
    <citation type="submission" date="2022-06" db="EMBL/GenBank/DDBJ databases">
        <authorList>
            <person name="Jeon C.O."/>
        </authorList>
    </citation>
    <scope>NUCLEOTIDE SEQUENCE [LARGE SCALE GENOMIC DNA]</scope>
    <source>
        <strain evidence="3 4">KCTC 13943</strain>
    </source>
</reference>
<feature type="region of interest" description="Disordered" evidence="1">
    <location>
        <begin position="28"/>
        <end position="75"/>
    </location>
</feature>